<evidence type="ECO:0000256" key="2">
    <source>
        <dbReference type="ARBA" id="ARBA00023002"/>
    </source>
</evidence>
<dbReference type="InterPro" id="IPR002347">
    <property type="entry name" value="SDR_fam"/>
</dbReference>
<dbReference type="PROSITE" id="PS00061">
    <property type="entry name" value="ADH_SHORT"/>
    <property type="match status" value="1"/>
</dbReference>
<dbReference type="OrthoDB" id="47007at2759"/>
<gene>
    <name evidence="4" type="ORF">KFL_000690210</name>
</gene>
<comment type="similarity">
    <text evidence="1">Belongs to the short-chain dehydrogenases/reductases (SDR) family.</text>
</comment>
<dbReference type="AlphaFoldDB" id="A0A1Y1HT91"/>
<sequence length="355" mass="40269">MDEYEDTLLVLVNQTLDLMWPLALFFILLLTYPPLAVWRCVRWLFTFPWPMQDRVVLITGASSGIGEHIAYEYARLGARLALVARREERLEEVEDNCKSLGSPDVQIIQADVSKEEDCKQVVEETVQHFQRLDTLLLNAGVAHIYSFEEADDTKGFGPIMDVNFWGYVYTTKFALPHLRRSQGQIVVNDSIVSFLPQAKTSIYNASKAAVSQFFETLRVELGSAVPITVFLPGAIKSEMTDGKVLLPDGKVASPDEAFRLRNEAGFGLFPLLPTSALARRVVKAARYRRPRVVIPSWYKTMFYLKIFEPELLYTSLRIFWSGRPSFAKRLSEIFGGGIKPPGPKEFERGGFRKDE</sequence>
<dbReference type="Proteomes" id="UP000054558">
    <property type="component" value="Unassembled WGS sequence"/>
</dbReference>
<dbReference type="SUPFAM" id="SSF51735">
    <property type="entry name" value="NAD(P)-binding Rossmann-fold domains"/>
    <property type="match status" value="1"/>
</dbReference>
<protein>
    <submittedName>
        <fullName evidence="4">Uncharacterized protein</fullName>
    </submittedName>
</protein>
<dbReference type="InterPro" id="IPR020904">
    <property type="entry name" value="Sc_DH/Rdtase_CS"/>
</dbReference>
<evidence type="ECO:0000256" key="3">
    <source>
        <dbReference type="SAM" id="Phobius"/>
    </source>
</evidence>
<dbReference type="PANTHER" id="PTHR43391:SF89">
    <property type="entry name" value="11-BETA-HYDROXYSTEROID DEHYDROGENASE 1A-RELATED"/>
    <property type="match status" value="1"/>
</dbReference>
<evidence type="ECO:0000313" key="5">
    <source>
        <dbReference type="Proteomes" id="UP000054558"/>
    </source>
</evidence>
<dbReference type="OMA" id="FFSKMDH"/>
<keyword evidence="2" id="KW-0560">Oxidoreductase</keyword>
<dbReference type="InterPro" id="IPR036291">
    <property type="entry name" value="NAD(P)-bd_dom_sf"/>
</dbReference>
<dbReference type="PANTHER" id="PTHR43391">
    <property type="entry name" value="RETINOL DEHYDROGENASE-RELATED"/>
    <property type="match status" value="1"/>
</dbReference>
<keyword evidence="3" id="KW-0472">Membrane</keyword>
<dbReference type="GO" id="GO:0005829">
    <property type="term" value="C:cytosol"/>
    <property type="evidence" value="ECO:0000318"/>
    <property type="project" value="GO_Central"/>
</dbReference>
<dbReference type="STRING" id="105231.A0A1Y1HT91"/>
<dbReference type="EMBL" id="DF237018">
    <property type="protein sequence ID" value="GAQ81042.1"/>
    <property type="molecule type" value="Genomic_DNA"/>
</dbReference>
<organism evidence="4 5">
    <name type="scientific">Klebsormidium nitens</name>
    <name type="common">Green alga</name>
    <name type="synonym">Ulothrix nitens</name>
    <dbReference type="NCBI Taxonomy" id="105231"/>
    <lineage>
        <taxon>Eukaryota</taxon>
        <taxon>Viridiplantae</taxon>
        <taxon>Streptophyta</taxon>
        <taxon>Klebsormidiophyceae</taxon>
        <taxon>Klebsormidiales</taxon>
        <taxon>Klebsormidiaceae</taxon>
        <taxon>Klebsormidium</taxon>
    </lineage>
</organism>
<keyword evidence="3" id="KW-1133">Transmembrane helix</keyword>
<dbReference type="GO" id="GO:0016491">
    <property type="term" value="F:oxidoreductase activity"/>
    <property type="evidence" value="ECO:0000318"/>
    <property type="project" value="GO_Central"/>
</dbReference>
<accession>A0A1Y1HT91</accession>
<dbReference type="PRINTS" id="PR00081">
    <property type="entry name" value="GDHRDH"/>
</dbReference>
<keyword evidence="5" id="KW-1185">Reference proteome</keyword>
<dbReference type="Gene3D" id="3.40.50.720">
    <property type="entry name" value="NAD(P)-binding Rossmann-like Domain"/>
    <property type="match status" value="1"/>
</dbReference>
<evidence type="ECO:0000256" key="1">
    <source>
        <dbReference type="ARBA" id="ARBA00006484"/>
    </source>
</evidence>
<dbReference type="Pfam" id="PF00106">
    <property type="entry name" value="adh_short"/>
    <property type="match status" value="1"/>
</dbReference>
<name>A0A1Y1HT91_KLENI</name>
<feature type="transmembrane region" description="Helical" evidence="3">
    <location>
        <begin position="20"/>
        <end position="41"/>
    </location>
</feature>
<reference evidence="4 5" key="1">
    <citation type="journal article" date="2014" name="Nat. Commun.">
        <title>Klebsormidium flaccidum genome reveals primary factors for plant terrestrial adaptation.</title>
        <authorList>
            <person name="Hori K."/>
            <person name="Maruyama F."/>
            <person name="Fujisawa T."/>
            <person name="Togashi T."/>
            <person name="Yamamoto N."/>
            <person name="Seo M."/>
            <person name="Sato S."/>
            <person name="Yamada T."/>
            <person name="Mori H."/>
            <person name="Tajima N."/>
            <person name="Moriyama T."/>
            <person name="Ikeuchi M."/>
            <person name="Watanabe M."/>
            <person name="Wada H."/>
            <person name="Kobayashi K."/>
            <person name="Saito M."/>
            <person name="Masuda T."/>
            <person name="Sasaki-Sekimoto Y."/>
            <person name="Mashiguchi K."/>
            <person name="Awai K."/>
            <person name="Shimojima M."/>
            <person name="Masuda S."/>
            <person name="Iwai M."/>
            <person name="Nobusawa T."/>
            <person name="Narise T."/>
            <person name="Kondo S."/>
            <person name="Saito H."/>
            <person name="Sato R."/>
            <person name="Murakawa M."/>
            <person name="Ihara Y."/>
            <person name="Oshima-Yamada Y."/>
            <person name="Ohtaka K."/>
            <person name="Satoh M."/>
            <person name="Sonobe K."/>
            <person name="Ishii M."/>
            <person name="Ohtani R."/>
            <person name="Kanamori-Sato M."/>
            <person name="Honoki R."/>
            <person name="Miyazaki D."/>
            <person name="Mochizuki H."/>
            <person name="Umetsu J."/>
            <person name="Higashi K."/>
            <person name="Shibata D."/>
            <person name="Kamiya Y."/>
            <person name="Sato N."/>
            <person name="Nakamura Y."/>
            <person name="Tabata S."/>
            <person name="Ida S."/>
            <person name="Kurokawa K."/>
            <person name="Ohta H."/>
        </authorList>
    </citation>
    <scope>NUCLEOTIDE SEQUENCE [LARGE SCALE GENOMIC DNA]</scope>
    <source>
        <strain evidence="4 5">NIES-2285</strain>
    </source>
</reference>
<evidence type="ECO:0000313" key="4">
    <source>
        <dbReference type="EMBL" id="GAQ81042.1"/>
    </source>
</evidence>
<keyword evidence="3" id="KW-0812">Transmembrane</keyword>
<proteinExistence type="inferred from homology"/>